<reference evidence="1" key="1">
    <citation type="submission" date="2023-03" db="UniProtKB">
        <authorList>
            <consortium name="EnsemblPlants"/>
        </authorList>
    </citation>
    <scope>IDENTIFICATION</scope>
</reference>
<evidence type="ECO:0000313" key="1">
    <source>
        <dbReference type="EnsemblPlants" id="MELO3C032700.2.1"/>
    </source>
</evidence>
<dbReference type="Gramene" id="MELO3C032700.2.1">
    <property type="protein sequence ID" value="MELO3C032700.2.1"/>
    <property type="gene ID" value="MELO3C032700.2"/>
</dbReference>
<sequence length="150" mass="17161">MVERRFLSTSLKKFIGARASLIEEVLSKPRFFETLKGFKVVLLGVLDLLLLSQFNSSCSRGQLVSFRREAIGWHHTVVSSLEKICLGQGVTFKVDNLLASRYHTCYPLETQMMEVNCMPEWSLFPNFFLHAFSYVLATYSLEQLAIMLAK</sequence>
<protein>
    <submittedName>
        <fullName evidence="1">Uncharacterized protein</fullName>
    </submittedName>
</protein>
<proteinExistence type="predicted"/>
<dbReference type="AlphaFoldDB" id="A0A9I9EEK7"/>
<accession>A0A9I9EEK7</accession>
<dbReference type="EnsemblPlants" id="MELO3C032700.2.1">
    <property type="protein sequence ID" value="MELO3C032700.2.1"/>
    <property type="gene ID" value="MELO3C032700.2"/>
</dbReference>
<organism evidence="1">
    <name type="scientific">Cucumis melo</name>
    <name type="common">Muskmelon</name>
    <dbReference type="NCBI Taxonomy" id="3656"/>
    <lineage>
        <taxon>Eukaryota</taxon>
        <taxon>Viridiplantae</taxon>
        <taxon>Streptophyta</taxon>
        <taxon>Embryophyta</taxon>
        <taxon>Tracheophyta</taxon>
        <taxon>Spermatophyta</taxon>
        <taxon>Magnoliopsida</taxon>
        <taxon>eudicotyledons</taxon>
        <taxon>Gunneridae</taxon>
        <taxon>Pentapetalae</taxon>
        <taxon>rosids</taxon>
        <taxon>fabids</taxon>
        <taxon>Cucurbitales</taxon>
        <taxon>Cucurbitaceae</taxon>
        <taxon>Benincaseae</taxon>
        <taxon>Cucumis</taxon>
    </lineage>
</organism>
<name>A0A9I9EEK7_CUCME</name>